<dbReference type="Pfam" id="PF00069">
    <property type="entry name" value="Pkinase"/>
    <property type="match status" value="1"/>
</dbReference>
<evidence type="ECO:0000256" key="7">
    <source>
        <dbReference type="ARBA" id="ARBA00047899"/>
    </source>
</evidence>
<dbReference type="SUPFAM" id="SSF56112">
    <property type="entry name" value="Protein kinase-like (PK-like)"/>
    <property type="match status" value="1"/>
</dbReference>
<dbReference type="OrthoDB" id="6513151at2759"/>
<keyword evidence="12" id="KW-1185">Reference proteome</keyword>
<accession>C8VJ38</accession>
<evidence type="ECO:0000313" key="11">
    <source>
        <dbReference type="EMBL" id="CBF83704.1"/>
    </source>
</evidence>
<dbReference type="PANTHER" id="PTHR24343:SF558">
    <property type="entry name" value="PROTEIN KINASE DOMAIN-CONTAINING PROTEIN"/>
    <property type="match status" value="1"/>
</dbReference>
<dbReference type="InterPro" id="IPR000719">
    <property type="entry name" value="Prot_kinase_dom"/>
</dbReference>
<feature type="domain" description="Protein kinase" evidence="10">
    <location>
        <begin position="144"/>
        <end position="428"/>
    </location>
</feature>
<comment type="catalytic activity">
    <reaction evidence="7">
        <text>L-threonyl-[protein] + ATP = O-phospho-L-threonyl-[protein] + ADP + H(+)</text>
        <dbReference type="Rhea" id="RHEA:46608"/>
        <dbReference type="Rhea" id="RHEA-COMP:11060"/>
        <dbReference type="Rhea" id="RHEA-COMP:11605"/>
        <dbReference type="ChEBI" id="CHEBI:15378"/>
        <dbReference type="ChEBI" id="CHEBI:30013"/>
        <dbReference type="ChEBI" id="CHEBI:30616"/>
        <dbReference type="ChEBI" id="CHEBI:61977"/>
        <dbReference type="ChEBI" id="CHEBI:456216"/>
        <dbReference type="EC" id="2.7.11.1"/>
    </reaction>
</comment>
<dbReference type="InterPro" id="IPR008271">
    <property type="entry name" value="Ser/Thr_kinase_AS"/>
</dbReference>
<dbReference type="GO" id="GO:0004674">
    <property type="term" value="F:protein serine/threonine kinase activity"/>
    <property type="evidence" value="ECO:0000318"/>
    <property type="project" value="GO_Central"/>
</dbReference>
<dbReference type="InterPro" id="IPR011009">
    <property type="entry name" value="Kinase-like_dom_sf"/>
</dbReference>
<feature type="region of interest" description="Disordered" evidence="9">
    <location>
        <begin position="57"/>
        <end position="82"/>
    </location>
</feature>
<dbReference type="PANTHER" id="PTHR24343">
    <property type="entry name" value="SERINE/THREONINE KINASE"/>
    <property type="match status" value="1"/>
</dbReference>
<dbReference type="HOGENOM" id="CLU_000288_63_0_1"/>
<evidence type="ECO:0000256" key="5">
    <source>
        <dbReference type="ARBA" id="ARBA00022777"/>
    </source>
</evidence>
<dbReference type="EMBL" id="BN001306">
    <property type="protein sequence ID" value="CBF83704.1"/>
    <property type="molecule type" value="Genomic_DNA"/>
</dbReference>
<gene>
    <name evidence="11" type="ORF">ANIA_02943</name>
</gene>
<dbReference type="PROSITE" id="PS00108">
    <property type="entry name" value="PROTEIN_KINASE_ST"/>
    <property type="match status" value="1"/>
</dbReference>
<dbReference type="RefSeq" id="XP_660547.2">
    <property type="nucleotide sequence ID" value="XM_655455.2"/>
</dbReference>
<evidence type="ECO:0000256" key="1">
    <source>
        <dbReference type="ARBA" id="ARBA00012513"/>
    </source>
</evidence>
<feature type="compositionally biased region" description="Low complexity" evidence="9">
    <location>
        <begin position="68"/>
        <end position="78"/>
    </location>
</feature>
<keyword evidence="2" id="KW-0723">Serine/threonine-protein kinase</keyword>
<evidence type="ECO:0000256" key="3">
    <source>
        <dbReference type="ARBA" id="ARBA00022679"/>
    </source>
</evidence>
<keyword evidence="3" id="KW-0808">Transferase</keyword>
<dbReference type="Proteomes" id="UP000000560">
    <property type="component" value="Chromosome VI"/>
</dbReference>
<organism evidence="11 12">
    <name type="scientific">Emericella nidulans (strain FGSC A4 / ATCC 38163 / CBS 112.46 / NRRL 194 / M139)</name>
    <name type="common">Aspergillus nidulans</name>
    <dbReference type="NCBI Taxonomy" id="227321"/>
    <lineage>
        <taxon>Eukaryota</taxon>
        <taxon>Fungi</taxon>
        <taxon>Dikarya</taxon>
        <taxon>Ascomycota</taxon>
        <taxon>Pezizomycotina</taxon>
        <taxon>Eurotiomycetes</taxon>
        <taxon>Eurotiomycetidae</taxon>
        <taxon>Eurotiales</taxon>
        <taxon>Aspergillaceae</taxon>
        <taxon>Aspergillus</taxon>
        <taxon>Aspergillus subgen. Nidulantes</taxon>
    </lineage>
</organism>
<evidence type="ECO:0000259" key="10">
    <source>
        <dbReference type="PROSITE" id="PS50011"/>
    </source>
</evidence>
<reference evidence="12" key="1">
    <citation type="journal article" date="2005" name="Nature">
        <title>Sequencing of Aspergillus nidulans and comparative analysis with A. fumigatus and A. oryzae.</title>
        <authorList>
            <person name="Galagan J.E."/>
            <person name="Calvo S.E."/>
            <person name="Cuomo C."/>
            <person name="Ma L.J."/>
            <person name="Wortman J.R."/>
            <person name="Batzoglou S."/>
            <person name="Lee S.I."/>
            <person name="Basturkmen M."/>
            <person name="Spevak C.C."/>
            <person name="Clutterbuck J."/>
            <person name="Kapitonov V."/>
            <person name="Jurka J."/>
            <person name="Scazzocchio C."/>
            <person name="Farman M."/>
            <person name="Butler J."/>
            <person name="Purcell S."/>
            <person name="Harris S."/>
            <person name="Braus G.H."/>
            <person name="Draht O."/>
            <person name="Busch S."/>
            <person name="D'Enfert C."/>
            <person name="Bouchier C."/>
            <person name="Goldman G.H."/>
            <person name="Bell-Pedersen D."/>
            <person name="Griffiths-Jones S."/>
            <person name="Doonan J.H."/>
            <person name="Yu J."/>
            <person name="Vienken K."/>
            <person name="Pain A."/>
            <person name="Freitag M."/>
            <person name="Selker E.U."/>
            <person name="Archer D.B."/>
            <person name="Penalva M.A."/>
            <person name="Oakley B.R."/>
            <person name="Momany M."/>
            <person name="Tanaka T."/>
            <person name="Kumagai T."/>
            <person name="Asai K."/>
            <person name="Machida M."/>
            <person name="Nierman W.C."/>
            <person name="Denning D.W."/>
            <person name="Caddick M."/>
            <person name="Hynes M."/>
            <person name="Paoletti M."/>
            <person name="Fischer R."/>
            <person name="Miller B."/>
            <person name="Dyer P."/>
            <person name="Sachs M.S."/>
            <person name="Osmani S.A."/>
            <person name="Birren B.W."/>
        </authorList>
    </citation>
    <scope>NUCLEOTIDE SEQUENCE [LARGE SCALE GENOMIC DNA]</scope>
    <source>
        <strain evidence="12">FGSC A4 / ATCC 38163 / CBS 112.46 / NRRL 194 / M139</strain>
    </source>
</reference>
<proteinExistence type="predicted"/>
<evidence type="ECO:0000256" key="9">
    <source>
        <dbReference type="SAM" id="MobiDB-lite"/>
    </source>
</evidence>
<reference evidence="12" key="2">
    <citation type="journal article" date="2009" name="Fungal Genet. Biol.">
        <title>The 2008 update of the Aspergillus nidulans genome annotation: a community effort.</title>
        <authorList>
            <person name="Wortman J.R."/>
            <person name="Gilsenan J.M."/>
            <person name="Joardar V."/>
            <person name="Deegan J."/>
            <person name="Clutterbuck J."/>
            <person name="Andersen M.R."/>
            <person name="Archer D."/>
            <person name="Bencina M."/>
            <person name="Braus G."/>
            <person name="Coutinho P."/>
            <person name="von Dohren H."/>
            <person name="Doonan J."/>
            <person name="Driessen A.J."/>
            <person name="Durek P."/>
            <person name="Espeso E."/>
            <person name="Fekete E."/>
            <person name="Flipphi M."/>
            <person name="Estrada C.G."/>
            <person name="Geysens S."/>
            <person name="Goldman G."/>
            <person name="de Groot P.W."/>
            <person name="Hansen K."/>
            <person name="Harris S.D."/>
            <person name="Heinekamp T."/>
            <person name="Helmstaedt K."/>
            <person name="Henrissat B."/>
            <person name="Hofmann G."/>
            <person name="Homan T."/>
            <person name="Horio T."/>
            <person name="Horiuchi H."/>
            <person name="James S."/>
            <person name="Jones M."/>
            <person name="Karaffa L."/>
            <person name="Karanyi Z."/>
            <person name="Kato M."/>
            <person name="Keller N."/>
            <person name="Kelly D.E."/>
            <person name="Kiel J.A."/>
            <person name="Kim J.M."/>
            <person name="van der Klei I.J."/>
            <person name="Klis F.M."/>
            <person name="Kovalchuk A."/>
            <person name="Krasevec N."/>
            <person name="Kubicek C.P."/>
            <person name="Liu B."/>
            <person name="Maccabe A."/>
            <person name="Meyer V."/>
            <person name="Mirabito P."/>
            <person name="Miskei M."/>
            <person name="Mos M."/>
            <person name="Mullins J."/>
            <person name="Nelson D.R."/>
            <person name="Nielsen J."/>
            <person name="Oakley B.R."/>
            <person name="Osmani S.A."/>
            <person name="Pakula T."/>
            <person name="Paszewski A."/>
            <person name="Paulsen I."/>
            <person name="Pilsyk S."/>
            <person name="Pocsi I."/>
            <person name="Punt P.J."/>
            <person name="Ram A.F."/>
            <person name="Ren Q."/>
            <person name="Robellet X."/>
            <person name="Robson G."/>
            <person name="Seiboth B."/>
            <person name="van Solingen P."/>
            <person name="Specht T."/>
            <person name="Sun J."/>
            <person name="Taheri-Talesh N."/>
            <person name="Takeshita N."/>
            <person name="Ussery D."/>
            <person name="vanKuyk P.A."/>
            <person name="Visser H."/>
            <person name="van de Vondervoort P.J."/>
            <person name="de Vries R.P."/>
            <person name="Walton J."/>
            <person name="Xiang X."/>
            <person name="Xiong Y."/>
            <person name="Zeng A.P."/>
            <person name="Brandt B.W."/>
            <person name="Cornell M.J."/>
            <person name="van den Hondel C.A."/>
            <person name="Visser J."/>
            <person name="Oliver S.G."/>
            <person name="Turner G."/>
        </authorList>
    </citation>
    <scope>GENOME REANNOTATION</scope>
    <source>
        <strain evidence="12">FGSC A4 / ATCC 38163 / CBS 112.46 / NRRL 194 / M139</strain>
    </source>
</reference>
<keyword evidence="4" id="KW-0547">Nucleotide-binding</keyword>
<dbReference type="InParanoid" id="C8VJ38"/>
<dbReference type="SMART" id="SM00220">
    <property type="entry name" value="S_TKc"/>
    <property type="match status" value="1"/>
</dbReference>
<evidence type="ECO:0000256" key="4">
    <source>
        <dbReference type="ARBA" id="ARBA00022741"/>
    </source>
</evidence>
<dbReference type="STRING" id="227321.C8VJ38"/>
<dbReference type="AlphaFoldDB" id="C8VJ38"/>
<dbReference type="eggNOG" id="KOG0590">
    <property type="taxonomic scope" value="Eukaryota"/>
</dbReference>
<sequence>MPKDFQPFLQRFLRHSVQETSHPPITNKLVDTDEADLPRNGYGSSIESGRKYSTGNISIGSAAKDGAHNPPHQHFHPPNSRRGSWAWESLSEYVSLGKTSRSSSISTSSISQREDWEHWAEKNLTKQDQPVEKDKMALITRKYGEIRQITGLSDHAVILQSHKVQYCPPLDRYYAIKVFRRSPGQSTDEYTKQVNAEFAVVANLHHQHVVSTFELLPIGGGNLAACMEYCAGGDLHSLITAGPSHRLPSEEADCLFKQLLRGISYLHKSGIAHRDLKPENLLLTHRACLKISDFANAERVRFDGDDSQHANDLAETERRSLEPTPYLAPERYLDEGDRYMSRSDPRALDIWAAAVIYVAMRTGRNLWKAATEKDEGFRAYVEERKAEKTNTVIQDSCHERGRKVIYAMLSTDPGKRPIATEILSSEWLQNIDCCIFDHSQAESNGFSA</sequence>
<dbReference type="EC" id="2.7.11.1" evidence="1"/>
<keyword evidence="5" id="KW-0418">Kinase</keyword>
<keyword evidence="6" id="KW-0067">ATP-binding</keyword>
<evidence type="ECO:0000256" key="8">
    <source>
        <dbReference type="ARBA" id="ARBA00048679"/>
    </source>
</evidence>
<dbReference type="OMA" id="VIYMFMR"/>
<dbReference type="GO" id="GO:0005524">
    <property type="term" value="F:ATP binding"/>
    <property type="evidence" value="ECO:0007669"/>
    <property type="project" value="UniProtKB-KW"/>
</dbReference>
<dbReference type="VEuPathDB" id="FungiDB:AN2943"/>
<evidence type="ECO:0000256" key="2">
    <source>
        <dbReference type="ARBA" id="ARBA00022527"/>
    </source>
</evidence>
<dbReference type="GeneID" id="2873732"/>
<evidence type="ECO:0000313" key="12">
    <source>
        <dbReference type="Proteomes" id="UP000000560"/>
    </source>
</evidence>
<comment type="catalytic activity">
    <reaction evidence="8">
        <text>L-seryl-[protein] + ATP = O-phospho-L-seryl-[protein] + ADP + H(+)</text>
        <dbReference type="Rhea" id="RHEA:17989"/>
        <dbReference type="Rhea" id="RHEA-COMP:9863"/>
        <dbReference type="Rhea" id="RHEA-COMP:11604"/>
        <dbReference type="ChEBI" id="CHEBI:15378"/>
        <dbReference type="ChEBI" id="CHEBI:29999"/>
        <dbReference type="ChEBI" id="CHEBI:30616"/>
        <dbReference type="ChEBI" id="CHEBI:83421"/>
        <dbReference type="ChEBI" id="CHEBI:456216"/>
        <dbReference type="EC" id="2.7.11.1"/>
    </reaction>
</comment>
<dbReference type="GO" id="GO:0030003">
    <property type="term" value="P:intracellular monoatomic cation homeostasis"/>
    <property type="evidence" value="ECO:0000318"/>
    <property type="project" value="GO_Central"/>
</dbReference>
<evidence type="ECO:0000256" key="6">
    <source>
        <dbReference type="ARBA" id="ARBA00022840"/>
    </source>
</evidence>
<name>C8VJ38_EMENI</name>
<dbReference type="Gene3D" id="1.10.510.10">
    <property type="entry name" value="Transferase(Phosphotransferase) domain 1"/>
    <property type="match status" value="1"/>
</dbReference>
<dbReference type="KEGG" id="ani:ANIA_02943"/>
<protein>
    <recommendedName>
        <fullName evidence="1">non-specific serine/threonine protein kinase</fullName>
        <ecNumber evidence="1">2.7.11.1</ecNumber>
    </recommendedName>
</protein>
<dbReference type="PROSITE" id="PS50011">
    <property type="entry name" value="PROTEIN_KINASE_DOM"/>
    <property type="match status" value="1"/>
</dbReference>